<feature type="domain" description="Apple" evidence="2">
    <location>
        <begin position="860"/>
        <end position="949"/>
    </location>
</feature>
<organism evidence="3 4">
    <name type="scientific">Trichuris suis</name>
    <name type="common">pig whipworm</name>
    <dbReference type="NCBI Taxonomy" id="68888"/>
    <lineage>
        <taxon>Eukaryota</taxon>
        <taxon>Metazoa</taxon>
        <taxon>Ecdysozoa</taxon>
        <taxon>Nematoda</taxon>
        <taxon>Enoplea</taxon>
        <taxon>Dorylaimia</taxon>
        <taxon>Trichinellida</taxon>
        <taxon>Trichuridae</taxon>
        <taxon>Trichuris</taxon>
    </lineage>
</organism>
<name>A0A085MF87_9BILA</name>
<gene>
    <name evidence="3" type="ORF">M513_03322</name>
</gene>
<dbReference type="InterPro" id="IPR003609">
    <property type="entry name" value="Pan_app"/>
</dbReference>
<dbReference type="Pfam" id="PF00024">
    <property type="entry name" value="PAN_1"/>
    <property type="match status" value="2"/>
</dbReference>
<dbReference type="AlphaFoldDB" id="A0A085MF87"/>
<protein>
    <recommendedName>
        <fullName evidence="2">Apple domain-containing protein</fullName>
    </recommendedName>
</protein>
<dbReference type="EMBL" id="KL363197">
    <property type="protein sequence ID" value="KFD55883.1"/>
    <property type="molecule type" value="Genomic_DNA"/>
</dbReference>
<evidence type="ECO:0000313" key="4">
    <source>
        <dbReference type="Proteomes" id="UP000030764"/>
    </source>
</evidence>
<feature type="non-terminal residue" evidence="3">
    <location>
        <position position="1"/>
    </location>
</feature>
<dbReference type="GO" id="GO:0009653">
    <property type="term" value="P:anatomical structure morphogenesis"/>
    <property type="evidence" value="ECO:0007669"/>
    <property type="project" value="TreeGrafter"/>
</dbReference>
<feature type="region of interest" description="Disordered" evidence="1">
    <location>
        <begin position="172"/>
        <end position="193"/>
    </location>
</feature>
<evidence type="ECO:0000313" key="3">
    <source>
        <dbReference type="EMBL" id="KFD55883.1"/>
    </source>
</evidence>
<feature type="non-terminal residue" evidence="3">
    <location>
        <position position="1224"/>
    </location>
</feature>
<dbReference type="InterPro" id="IPR052774">
    <property type="entry name" value="Celegans_DevNeuronal_Protein"/>
</dbReference>
<dbReference type="CDD" id="cd01099">
    <property type="entry name" value="PAN_AP_HGF"/>
    <property type="match status" value="2"/>
</dbReference>
<feature type="domain" description="Apple" evidence="2">
    <location>
        <begin position="966"/>
        <end position="1055"/>
    </location>
</feature>
<sequence length="1224" mass="131641">KPNSAGTNRQRYDNGIINRYDLSIVYSISDPLLCSLLPNISQPQRELRRDNSRIPQAASSPAHTHLLPYLLARHEPVIPSGLMLSHPHVTSAHTVGQDSSTSTTSHCLFPLPYSTWGDGTAVYAPHPVSTGQYLLPASLSSVQCPSSTVQCSLTIVHCPASTVPCTHRHATHDTRHGTHDTRHATHDTRHATHYTRHATSNTLRLRSPCCFSLFVAQFCTNTAITMVRCSGVAPVAGLLLLLLSLQYGAHAYGAETAPPSYGQNSVQSGYASASNVFVQQVPTYTGGQPPQTIPAATSCYVDMKCFSCSPGFSIAQGYPFERRTPVTCEECLDLCLEKQSNPYPYCCRSVVYDFAYRTCDLFAVDGKSPPQVVTKYPTRSYFVPTGQCTKKPSVQEPDEQQTEGTCPEGQLPKIVEVPGYEDPGVSGGSTLSGYSMKECAEACVSNKDKDGNALSLGQPCAAFVHQGGDCRMSSKKVDRIGSLRSSPDSTYMMIECFPEKLVTECPNNFVYAPKHVLVGFAKAVVTASSERECIEQCLTSNEALGFYCKSGMYYYEDNSENCILNTESRSTQPNVYTEEATSVVYFELGCGRTGRRLAQKFRKSFSQALFDLPLTGLWTAWSKCTSSTESSVRYRTCRDKDVRNCPKETRSCSRVQSQGYGAQVGEAALPTYQPPLVQPVSHYQSSGGASGYGGGTTGAPSAYGSAFAGGIGAPAYGGAPMPSVSGGAYGGAPMPSVSGGAYGGAPMPSVSGGAYGGAPMPSVSGGAYGGAPMPSVGGGAYGGAPMPSVSGGAYGDGSMAGASGSSYAGGSTGGGMQSGYGGGTSETGYGQVQVPVYGQPAPSTQPGIQYPVLVPQQPMCPFDPQCFKASPECTISNAYPFERRTPVTCNECLDLCLEKQFGEYPYICKSAVYDSSSKSCDIFAVDGLNSPQHYLKYPGRSIYRPTGVCQPHTTTMGPPEEVPNTCPEGLQSKIAEIAGYGIRSRGQTLPDHNAEECSLACLTGQDKSGNGLDLRGKPCRTASYSTSNGCQVDSSEVALSALNSDTDVTTFKVLCLPEEVVTDCPNNLYFAPHHVLVGFAKQVGTAQDETECIMLCAQAYESTGFNCASAMYYYSEKSENCILNTEDRRSQPEVYSEDDSQVVYFELRCAKRRLKYAKSRFMKDSPVDDDWTEWSNCKSPDDQQVRYRRCDKKDIRECPSQRRKCKIVASAKKQAIIMKKRKKQ</sequence>
<feature type="region of interest" description="Disordered" evidence="1">
    <location>
        <begin position="390"/>
        <end position="411"/>
    </location>
</feature>
<dbReference type="SMART" id="SM00473">
    <property type="entry name" value="PAN_AP"/>
    <property type="match status" value="5"/>
</dbReference>
<feature type="domain" description="Apple" evidence="2">
    <location>
        <begin position="299"/>
        <end position="388"/>
    </location>
</feature>
<accession>A0A085MF87</accession>
<reference evidence="3 4" key="1">
    <citation type="journal article" date="2014" name="Nat. Genet.">
        <title>Genome and transcriptome of the porcine whipworm Trichuris suis.</title>
        <authorList>
            <person name="Jex A.R."/>
            <person name="Nejsum P."/>
            <person name="Schwarz E.M."/>
            <person name="Hu L."/>
            <person name="Young N.D."/>
            <person name="Hall R.S."/>
            <person name="Korhonen P.K."/>
            <person name="Liao S."/>
            <person name="Thamsborg S."/>
            <person name="Xia J."/>
            <person name="Xu P."/>
            <person name="Wang S."/>
            <person name="Scheerlinck J.P."/>
            <person name="Hofmann A."/>
            <person name="Sternberg P.W."/>
            <person name="Wang J."/>
            <person name="Gasser R.B."/>
        </authorList>
    </citation>
    <scope>NUCLEOTIDE SEQUENCE [LARGE SCALE GENOMIC DNA]</scope>
    <source>
        <strain evidence="3">DCEP-RM93M</strain>
    </source>
</reference>
<proteinExistence type="predicted"/>
<evidence type="ECO:0000259" key="2">
    <source>
        <dbReference type="PROSITE" id="PS50948"/>
    </source>
</evidence>
<dbReference type="PANTHER" id="PTHR47327:SF1">
    <property type="entry name" value="RE15579P"/>
    <property type="match status" value="1"/>
</dbReference>
<dbReference type="PROSITE" id="PS50948">
    <property type="entry name" value="PAN"/>
    <property type="match status" value="6"/>
</dbReference>
<feature type="domain" description="Apple" evidence="2">
    <location>
        <begin position="406"/>
        <end position="496"/>
    </location>
</feature>
<dbReference type="SUPFAM" id="SSF57414">
    <property type="entry name" value="Hairpin loop containing domain-like"/>
    <property type="match status" value="4"/>
</dbReference>
<dbReference type="Proteomes" id="UP000030764">
    <property type="component" value="Unassembled WGS sequence"/>
</dbReference>
<feature type="domain" description="Apple" evidence="2">
    <location>
        <begin position="1064"/>
        <end position="1149"/>
    </location>
</feature>
<evidence type="ECO:0000256" key="1">
    <source>
        <dbReference type="SAM" id="MobiDB-lite"/>
    </source>
</evidence>
<keyword evidence="4" id="KW-1185">Reference proteome</keyword>
<feature type="domain" description="Apple" evidence="2">
    <location>
        <begin position="505"/>
        <end position="590"/>
    </location>
</feature>
<dbReference type="Gene3D" id="3.50.4.10">
    <property type="entry name" value="Hepatocyte Growth Factor"/>
    <property type="match status" value="4"/>
</dbReference>
<feature type="compositionally biased region" description="Basic and acidic residues" evidence="1">
    <location>
        <begin position="172"/>
        <end position="190"/>
    </location>
</feature>
<dbReference type="PANTHER" id="PTHR47327">
    <property type="entry name" value="FI18240P1-RELATED"/>
    <property type="match status" value="1"/>
</dbReference>